<reference evidence="2" key="1">
    <citation type="submission" date="2022-02" db="EMBL/GenBank/DDBJ databases">
        <authorList>
            <person name="Giguere J D."/>
        </authorList>
    </citation>
    <scope>NUCLEOTIDE SEQUENCE</scope>
    <source>
        <strain evidence="2">CCAP 1055/1</strain>
    </source>
</reference>
<name>A0A8J9X808_PHATR</name>
<dbReference type="PANTHER" id="PTHR44086:SF10">
    <property type="entry name" value="THIOSULFATE SULFURTRANSFERASE_RHODANESE-LIKE DOMAIN-CONTAINING PROTEIN 3"/>
    <property type="match status" value="1"/>
</dbReference>
<dbReference type="InterPro" id="IPR036873">
    <property type="entry name" value="Rhodanese-like_dom_sf"/>
</dbReference>
<dbReference type="OMA" id="CARYSHR"/>
<dbReference type="Proteomes" id="UP000836788">
    <property type="component" value="Chromosome 6"/>
</dbReference>
<gene>
    <name evidence="2" type="ORF">PTTT1_LOCUS46201</name>
</gene>
<evidence type="ECO:0000313" key="2">
    <source>
        <dbReference type="EMBL" id="CAG9290887.1"/>
    </source>
</evidence>
<dbReference type="PANTHER" id="PTHR44086">
    <property type="entry name" value="THIOSULFATE SULFURTRANSFERASE RDL2, MITOCHONDRIAL-RELATED"/>
    <property type="match status" value="1"/>
</dbReference>
<sequence>MKSCRFGGRCVALVGLFAKPHMAFVANRLAVVGASNPAVSFSSTLYAPKAFRMSSSRASSTSGAAAPIKHIGKAEMQEILEDYEDGGTEESRYIVIDVRGDDEVMYTGKLAPSVITLPIQVIMSSNAFQMDPDDFEEAFGFVKPDLDDTLVFTCAAGVRSVYACQAAARAGYSKLVNYVGGANDWFT</sequence>
<dbReference type="Gene3D" id="3.40.250.10">
    <property type="entry name" value="Rhodanese-like domain"/>
    <property type="match status" value="1"/>
</dbReference>
<accession>A0A8J9X808</accession>
<organism evidence="2">
    <name type="scientific">Phaeodactylum tricornutum</name>
    <name type="common">Diatom</name>
    <dbReference type="NCBI Taxonomy" id="2850"/>
    <lineage>
        <taxon>Eukaryota</taxon>
        <taxon>Sar</taxon>
        <taxon>Stramenopiles</taxon>
        <taxon>Ochrophyta</taxon>
        <taxon>Bacillariophyta</taxon>
        <taxon>Bacillariophyceae</taxon>
        <taxon>Bacillariophycidae</taxon>
        <taxon>Naviculales</taxon>
        <taxon>Phaeodactylaceae</taxon>
        <taxon>Phaeodactylum</taxon>
    </lineage>
</organism>
<dbReference type="PROSITE" id="PS50206">
    <property type="entry name" value="RHODANESE_3"/>
    <property type="match status" value="1"/>
</dbReference>
<dbReference type="GO" id="GO:0004792">
    <property type="term" value="F:thiosulfate-cyanide sulfurtransferase activity"/>
    <property type="evidence" value="ECO:0007669"/>
    <property type="project" value="TreeGrafter"/>
</dbReference>
<dbReference type="GO" id="GO:0005739">
    <property type="term" value="C:mitochondrion"/>
    <property type="evidence" value="ECO:0007669"/>
    <property type="project" value="TreeGrafter"/>
</dbReference>
<dbReference type="SUPFAM" id="SSF52821">
    <property type="entry name" value="Rhodanese/Cell cycle control phosphatase"/>
    <property type="match status" value="1"/>
</dbReference>
<feature type="domain" description="Rhodanese" evidence="1">
    <location>
        <begin position="89"/>
        <end position="187"/>
    </location>
</feature>
<dbReference type="EMBL" id="OU594947">
    <property type="protein sequence ID" value="CAG9290887.1"/>
    <property type="molecule type" value="Genomic_DNA"/>
</dbReference>
<dbReference type="InterPro" id="IPR001763">
    <property type="entry name" value="Rhodanese-like_dom"/>
</dbReference>
<dbReference type="Pfam" id="PF00581">
    <property type="entry name" value="Rhodanese"/>
    <property type="match status" value="1"/>
</dbReference>
<evidence type="ECO:0000259" key="1">
    <source>
        <dbReference type="PROSITE" id="PS50206"/>
    </source>
</evidence>
<protein>
    <recommendedName>
        <fullName evidence="1">Rhodanese domain-containing protein</fullName>
    </recommendedName>
</protein>
<proteinExistence type="predicted"/>
<dbReference type="AlphaFoldDB" id="A0A8J9X808"/>